<feature type="domain" description="MaoC-like" evidence="1">
    <location>
        <begin position="20"/>
        <end position="117"/>
    </location>
</feature>
<comment type="caution">
    <text evidence="2">The sequence shown here is derived from an EMBL/GenBank/DDBJ whole genome shotgun (WGS) entry which is preliminary data.</text>
</comment>
<reference evidence="2 3" key="1">
    <citation type="submission" date="2023-10" db="EMBL/GenBank/DDBJ databases">
        <title>Veillonella sp. nov., isolated from a pig farm feces dump.</title>
        <authorList>
            <person name="Chang Y.-H."/>
        </authorList>
    </citation>
    <scope>NUCLEOTIDE SEQUENCE [LARGE SCALE GENOMIC DNA]</scope>
    <source>
        <strain evidence="2 3">YH-vei2233</strain>
    </source>
</reference>
<dbReference type="InterPro" id="IPR002539">
    <property type="entry name" value="MaoC-like_dom"/>
</dbReference>
<dbReference type="PANTHER" id="PTHR43437">
    <property type="entry name" value="HYDROXYACYL-THIOESTER DEHYDRATASE TYPE 2, MITOCHONDRIAL-RELATED"/>
    <property type="match status" value="1"/>
</dbReference>
<dbReference type="EMBL" id="JAWJZB010000002">
    <property type="protein sequence ID" value="MDV5087658.1"/>
    <property type="molecule type" value="Genomic_DNA"/>
</dbReference>
<dbReference type="SUPFAM" id="SSF54637">
    <property type="entry name" value="Thioesterase/thiol ester dehydrase-isomerase"/>
    <property type="match status" value="1"/>
</dbReference>
<dbReference type="InterPro" id="IPR029069">
    <property type="entry name" value="HotDog_dom_sf"/>
</dbReference>
<dbReference type="Gene3D" id="3.10.129.10">
    <property type="entry name" value="Hotdog Thioesterase"/>
    <property type="match status" value="1"/>
</dbReference>
<keyword evidence="3" id="KW-1185">Reference proteome</keyword>
<protein>
    <submittedName>
        <fullName evidence="2">MaoC family dehydratase</fullName>
    </submittedName>
</protein>
<dbReference type="CDD" id="cd03449">
    <property type="entry name" value="R_hydratase"/>
    <property type="match status" value="1"/>
</dbReference>
<dbReference type="Pfam" id="PF01575">
    <property type="entry name" value="MaoC_dehydratas"/>
    <property type="match status" value="1"/>
</dbReference>
<sequence length="138" mass="15068">MVADVKYEDIKIGDSASVVKKVTVEDVEAFAKVSTDTNPVHMSEEFAQTTMFKHRIAHGMLGAGLISAVLGTKLPGANTIYMGQTLQFLAPVYLDETITATVTCTEKNDEKHRMKFETICTNEAGKVVIKGEALVMKK</sequence>
<dbReference type="RefSeq" id="WP_295191332.1">
    <property type="nucleotide sequence ID" value="NZ_JAWJZA010000005.1"/>
</dbReference>
<dbReference type="PANTHER" id="PTHR43437:SF3">
    <property type="entry name" value="HYDROXYACYL-THIOESTER DEHYDRATASE TYPE 2, MITOCHONDRIAL"/>
    <property type="match status" value="1"/>
</dbReference>
<evidence type="ECO:0000313" key="2">
    <source>
        <dbReference type="EMBL" id="MDV5087658.1"/>
    </source>
</evidence>
<evidence type="ECO:0000259" key="1">
    <source>
        <dbReference type="Pfam" id="PF01575"/>
    </source>
</evidence>
<accession>A0ABU3Z6X2</accession>
<dbReference type="InterPro" id="IPR050965">
    <property type="entry name" value="UPF0336/Enoyl-CoA_hydratase"/>
</dbReference>
<gene>
    <name evidence="2" type="ORF">RVY80_02175</name>
</gene>
<evidence type="ECO:0000313" key="3">
    <source>
        <dbReference type="Proteomes" id="UP001272515"/>
    </source>
</evidence>
<dbReference type="Proteomes" id="UP001272515">
    <property type="component" value="Unassembled WGS sequence"/>
</dbReference>
<organism evidence="2 3">
    <name type="scientific">Veillonella absiana</name>
    <dbReference type="NCBI Taxonomy" id="3079305"/>
    <lineage>
        <taxon>Bacteria</taxon>
        <taxon>Bacillati</taxon>
        <taxon>Bacillota</taxon>
        <taxon>Negativicutes</taxon>
        <taxon>Veillonellales</taxon>
        <taxon>Veillonellaceae</taxon>
        <taxon>Veillonella</taxon>
    </lineage>
</organism>
<proteinExistence type="predicted"/>
<name>A0ABU3Z6X2_9FIRM</name>